<evidence type="ECO:0000313" key="3">
    <source>
        <dbReference type="Proteomes" id="UP000178710"/>
    </source>
</evidence>
<accession>A0A1G2KMC6</accession>
<comment type="caution">
    <text evidence="2">The sequence shown here is derived from an EMBL/GenBank/DDBJ whole genome shotgun (WGS) entry which is preliminary data.</text>
</comment>
<organism evidence="2 3">
    <name type="scientific">Candidatus Sungbacteria bacterium RIFCSPHIGHO2_02_FULL_49_20</name>
    <dbReference type="NCBI Taxonomy" id="1802272"/>
    <lineage>
        <taxon>Bacteria</taxon>
        <taxon>Candidatus Sungiibacteriota</taxon>
    </lineage>
</organism>
<dbReference type="Pfam" id="PF13475">
    <property type="entry name" value="DUF4116"/>
    <property type="match status" value="1"/>
</dbReference>
<protein>
    <recommendedName>
        <fullName evidence="1">DUF4116 domain-containing protein</fullName>
    </recommendedName>
</protein>
<name>A0A1G2KMC6_9BACT</name>
<dbReference type="Proteomes" id="UP000178710">
    <property type="component" value="Unassembled WGS sequence"/>
</dbReference>
<dbReference type="AlphaFoldDB" id="A0A1G2KMC6"/>
<gene>
    <name evidence="2" type="ORF">A3C12_01700</name>
</gene>
<evidence type="ECO:0000259" key="1">
    <source>
        <dbReference type="Pfam" id="PF13475"/>
    </source>
</evidence>
<dbReference type="InterPro" id="IPR025197">
    <property type="entry name" value="DUF4116"/>
</dbReference>
<reference evidence="2 3" key="1">
    <citation type="journal article" date="2016" name="Nat. Commun.">
        <title>Thousands of microbial genomes shed light on interconnected biogeochemical processes in an aquifer system.</title>
        <authorList>
            <person name="Anantharaman K."/>
            <person name="Brown C.T."/>
            <person name="Hug L.A."/>
            <person name="Sharon I."/>
            <person name="Castelle C.J."/>
            <person name="Probst A.J."/>
            <person name="Thomas B.C."/>
            <person name="Singh A."/>
            <person name="Wilkins M.J."/>
            <person name="Karaoz U."/>
            <person name="Brodie E.L."/>
            <person name="Williams K.H."/>
            <person name="Hubbard S.S."/>
            <person name="Banfield J.F."/>
        </authorList>
    </citation>
    <scope>NUCLEOTIDE SEQUENCE [LARGE SCALE GENOMIC DNA]</scope>
</reference>
<proteinExistence type="predicted"/>
<sequence>MSERFNPSSEEYKRVEDLPTSEQKHFENVSGGFVKKEAIETEESAALEAIKAAIHDTVISPEDVLRVWAEREDYVRDKIKEGYKSENLSNAEIARVGDDKKLMLELVKQDGGNLQFASERLKNDTEVVLEAVRQSPQAIPFASLELLKKLGRRFNGITRDSGGEIDPEKKMEIVIRRLGDMADVKTFDELYELFKSSSRSLFPDATISNLRLLIESVRRGQVPIDSVSSTFGLRKKVRELMDNESNR</sequence>
<feature type="domain" description="DUF4116" evidence="1">
    <location>
        <begin position="99"/>
        <end position="146"/>
    </location>
</feature>
<evidence type="ECO:0000313" key="2">
    <source>
        <dbReference type="EMBL" id="OHA00598.1"/>
    </source>
</evidence>
<dbReference type="EMBL" id="MHQK01000053">
    <property type="protein sequence ID" value="OHA00598.1"/>
    <property type="molecule type" value="Genomic_DNA"/>
</dbReference>